<keyword evidence="4 8" id="KW-0812">Transmembrane</keyword>
<feature type="transmembrane region" description="Helical" evidence="8">
    <location>
        <begin position="106"/>
        <end position="126"/>
    </location>
</feature>
<dbReference type="Pfam" id="PF03062">
    <property type="entry name" value="MBOAT"/>
    <property type="match status" value="1"/>
</dbReference>
<keyword evidence="10" id="KW-1185">Reference proteome</keyword>
<name>A0ABQ6Q6C2_9BACT</name>
<evidence type="ECO:0000256" key="5">
    <source>
        <dbReference type="ARBA" id="ARBA00022989"/>
    </source>
</evidence>
<comment type="caution">
    <text evidence="9">The sequence shown here is derived from an EMBL/GenBank/DDBJ whole genome shotgun (WGS) entry which is preliminary data.</text>
</comment>
<evidence type="ECO:0000256" key="2">
    <source>
        <dbReference type="ARBA" id="ARBA00010323"/>
    </source>
</evidence>
<feature type="transmembrane region" description="Helical" evidence="8">
    <location>
        <begin position="440"/>
        <end position="460"/>
    </location>
</feature>
<evidence type="ECO:0000313" key="9">
    <source>
        <dbReference type="EMBL" id="GMQ35728.1"/>
    </source>
</evidence>
<feature type="transmembrane region" description="Helical" evidence="8">
    <location>
        <begin position="472"/>
        <end position="492"/>
    </location>
</feature>
<proteinExistence type="inferred from homology"/>
<evidence type="ECO:0000256" key="4">
    <source>
        <dbReference type="ARBA" id="ARBA00022692"/>
    </source>
</evidence>
<dbReference type="EMBL" id="BTPE01000025">
    <property type="protein sequence ID" value="GMQ35728.1"/>
    <property type="molecule type" value="Genomic_DNA"/>
</dbReference>
<keyword evidence="3 7" id="KW-1003">Cell membrane</keyword>
<accession>A0ABQ6Q6C2</accession>
<dbReference type="RefSeq" id="WP_338230684.1">
    <property type="nucleotide sequence ID" value="NZ_BTPE01000025.1"/>
</dbReference>
<dbReference type="PANTHER" id="PTHR13285">
    <property type="entry name" value="ACYLTRANSFERASE"/>
    <property type="match status" value="1"/>
</dbReference>
<keyword evidence="5 8" id="KW-1133">Transmembrane helix</keyword>
<comment type="similarity">
    <text evidence="2 7">Belongs to the membrane-bound acyltransferase family.</text>
</comment>
<dbReference type="PIRSF" id="PIRSF500217">
    <property type="entry name" value="AlgI"/>
    <property type="match status" value="1"/>
</dbReference>
<evidence type="ECO:0000256" key="6">
    <source>
        <dbReference type="ARBA" id="ARBA00023136"/>
    </source>
</evidence>
<dbReference type="InterPro" id="IPR024194">
    <property type="entry name" value="Ac/AlaTfrase_AlgI/DltB"/>
</dbReference>
<dbReference type="InterPro" id="IPR051085">
    <property type="entry name" value="MB_O-acyltransferase"/>
</dbReference>
<feature type="transmembrane region" description="Helical" evidence="8">
    <location>
        <begin position="138"/>
        <end position="161"/>
    </location>
</feature>
<feature type="transmembrane region" description="Helical" evidence="8">
    <location>
        <begin position="181"/>
        <end position="199"/>
    </location>
</feature>
<evidence type="ECO:0000256" key="7">
    <source>
        <dbReference type="PIRNR" id="PIRNR016636"/>
    </source>
</evidence>
<feature type="transmembrane region" description="Helical" evidence="8">
    <location>
        <begin position="6"/>
        <end position="22"/>
    </location>
</feature>
<evidence type="ECO:0000256" key="1">
    <source>
        <dbReference type="ARBA" id="ARBA00004651"/>
    </source>
</evidence>
<evidence type="ECO:0000313" key="10">
    <source>
        <dbReference type="Proteomes" id="UP001307705"/>
    </source>
</evidence>
<gene>
    <name evidence="9" type="ORF">Ataiwa_40010</name>
</gene>
<protein>
    <submittedName>
        <fullName evidence="9">MBOAT family protein</fullName>
    </submittedName>
</protein>
<keyword evidence="6 7" id="KW-0472">Membrane</keyword>
<dbReference type="InterPro" id="IPR028362">
    <property type="entry name" value="AlgI"/>
</dbReference>
<sequence length="502" mass="58031">MLFNSFEFLIFLPLVFLGYWFVFQKNLKLQNAFILLASYVFYGWWDWRFLGLIIASSAVDYWCGLRLGQVIARRNDEAISNGGEELPTTHHLPLTTYKNWLKGPKFYLAISLLFNLGLLGFFKYFNFFIESATDFIKLLGFQAHASTLNLILPVGISFYTFQTMSYTIDVYRGKMEATKDPIAFFAFVAFFPQLVAGPIERASNFLPQFFKKREFEYQQGSDGMKLILWGLFKKMVIADNCALVVNPIFENYQTASGLELIMGAVLFSFQIYGDFSGYSDIAIGTAKLFGFDLMTNFRTPYFSRDIAEFWRRWHISLSTWFRDYVYIPLGGSRVSKAKAIRNIFIVFLVSGFWHGANWTFIAWGGIHAALFIPFFVLGKNRAYLDEGRHLIPSLWEVIQILVTFGMVTLAWVFFRSESMGEAIGYFNSFLANPLKEGFRISLYQLPLAAVLLMLTLEWIFRGKQILAFKFPLVRYAGYVGIVMTILFFGAFFNPQDFIYFQF</sequence>
<keyword evidence="7" id="KW-0012">Acyltransferase</keyword>
<keyword evidence="7" id="KW-0808">Transferase</keyword>
<dbReference type="PIRSF" id="PIRSF016636">
    <property type="entry name" value="AlgI_DltB"/>
    <property type="match status" value="1"/>
</dbReference>
<evidence type="ECO:0000256" key="8">
    <source>
        <dbReference type="SAM" id="Phobius"/>
    </source>
</evidence>
<dbReference type="PANTHER" id="PTHR13285:SF18">
    <property type="entry name" value="PROTEIN-CYSTEINE N-PALMITOYLTRANSFERASE RASP"/>
    <property type="match status" value="1"/>
</dbReference>
<feature type="transmembrane region" description="Helical" evidence="8">
    <location>
        <begin position="390"/>
        <end position="414"/>
    </location>
</feature>
<dbReference type="Proteomes" id="UP001307705">
    <property type="component" value="Unassembled WGS sequence"/>
</dbReference>
<organism evidence="9 10">
    <name type="scientific">Algoriphagus taiwanensis</name>
    <dbReference type="NCBI Taxonomy" id="1445656"/>
    <lineage>
        <taxon>Bacteria</taxon>
        <taxon>Pseudomonadati</taxon>
        <taxon>Bacteroidota</taxon>
        <taxon>Cytophagia</taxon>
        <taxon>Cytophagales</taxon>
        <taxon>Cyclobacteriaceae</taxon>
        <taxon>Algoriphagus</taxon>
    </lineage>
</organism>
<dbReference type="InterPro" id="IPR004299">
    <property type="entry name" value="MBOAT_fam"/>
</dbReference>
<feature type="transmembrane region" description="Helical" evidence="8">
    <location>
        <begin position="360"/>
        <end position="378"/>
    </location>
</feature>
<reference evidence="9 10" key="1">
    <citation type="submission" date="2023-08" db="EMBL/GenBank/DDBJ databases">
        <title>Draft genome sequence of Algoriphagus taiwanensis.</title>
        <authorList>
            <person name="Takatani N."/>
            <person name="Hosokawa M."/>
            <person name="Sawabe T."/>
        </authorList>
    </citation>
    <scope>NUCLEOTIDE SEQUENCE [LARGE SCALE GENOMIC DNA]</scope>
    <source>
        <strain evidence="9 10">JCM 19755</strain>
    </source>
</reference>
<comment type="subcellular location">
    <subcellularLocation>
        <location evidence="1">Cell membrane</location>
        <topology evidence="1">Multi-pass membrane protein</topology>
    </subcellularLocation>
</comment>
<evidence type="ECO:0000256" key="3">
    <source>
        <dbReference type="ARBA" id="ARBA00022475"/>
    </source>
</evidence>